<name>A0ABV6RV88_9GAMM</name>
<keyword evidence="1" id="KW-0472">Membrane</keyword>
<keyword evidence="1" id="KW-0812">Transmembrane</keyword>
<feature type="transmembrane region" description="Helical" evidence="1">
    <location>
        <begin position="15"/>
        <end position="39"/>
    </location>
</feature>
<keyword evidence="1" id="KW-1133">Transmembrane helix</keyword>
<sequence>MTANSPVSENRLERVLAYMILGIVAVSLICFVAIIVATATGMSRGDFAQGLWPMVSVIPLVGLPLGMILIVALLLVSVRRRSRAAKDAGQ</sequence>
<comment type="caution">
    <text evidence="2">The sequence shown here is derived from an EMBL/GenBank/DDBJ whole genome shotgun (WGS) entry which is preliminary data.</text>
</comment>
<protein>
    <recommendedName>
        <fullName evidence="4">Multidrug ABC transporter ATPase</fullName>
    </recommendedName>
</protein>
<proteinExistence type="predicted"/>
<evidence type="ECO:0008006" key="4">
    <source>
        <dbReference type="Google" id="ProtNLM"/>
    </source>
</evidence>
<evidence type="ECO:0000256" key="1">
    <source>
        <dbReference type="SAM" id="Phobius"/>
    </source>
</evidence>
<organism evidence="2 3">
    <name type="scientific">Lysobacter korlensis</name>
    <dbReference type="NCBI Taxonomy" id="553636"/>
    <lineage>
        <taxon>Bacteria</taxon>
        <taxon>Pseudomonadati</taxon>
        <taxon>Pseudomonadota</taxon>
        <taxon>Gammaproteobacteria</taxon>
        <taxon>Lysobacterales</taxon>
        <taxon>Lysobacteraceae</taxon>
        <taxon>Lysobacter</taxon>
    </lineage>
</organism>
<keyword evidence="3" id="KW-1185">Reference proteome</keyword>
<evidence type="ECO:0000313" key="3">
    <source>
        <dbReference type="Proteomes" id="UP001589896"/>
    </source>
</evidence>
<evidence type="ECO:0000313" key="2">
    <source>
        <dbReference type="EMBL" id="MFC0680901.1"/>
    </source>
</evidence>
<dbReference type="EMBL" id="JBHLTG010000006">
    <property type="protein sequence ID" value="MFC0680901.1"/>
    <property type="molecule type" value="Genomic_DNA"/>
</dbReference>
<gene>
    <name evidence="2" type="ORF">ACFFGH_23980</name>
</gene>
<reference evidence="2 3" key="1">
    <citation type="submission" date="2024-09" db="EMBL/GenBank/DDBJ databases">
        <authorList>
            <person name="Sun Q."/>
            <person name="Mori K."/>
        </authorList>
    </citation>
    <scope>NUCLEOTIDE SEQUENCE [LARGE SCALE GENOMIC DNA]</scope>
    <source>
        <strain evidence="2 3">KCTC 23076</strain>
    </source>
</reference>
<dbReference type="RefSeq" id="WP_386673042.1">
    <property type="nucleotide sequence ID" value="NZ_JBHLTG010000006.1"/>
</dbReference>
<dbReference type="Proteomes" id="UP001589896">
    <property type="component" value="Unassembled WGS sequence"/>
</dbReference>
<feature type="transmembrane region" description="Helical" evidence="1">
    <location>
        <begin position="51"/>
        <end position="76"/>
    </location>
</feature>
<accession>A0ABV6RV88</accession>